<dbReference type="Gene3D" id="1.10.1220.10">
    <property type="entry name" value="Met repressor-like"/>
    <property type="match status" value="1"/>
</dbReference>
<reference evidence="2" key="2">
    <citation type="submission" date="2020-09" db="EMBL/GenBank/DDBJ databases">
        <authorList>
            <person name="Sun Q."/>
            <person name="Ohkuma M."/>
        </authorList>
    </citation>
    <scope>NUCLEOTIDE SEQUENCE</scope>
    <source>
        <strain evidence="2">JCM 18487</strain>
    </source>
</reference>
<proteinExistence type="predicted"/>
<dbReference type="RefSeq" id="WP_188882833.1">
    <property type="nucleotide sequence ID" value="NZ_BMOY01000034.1"/>
</dbReference>
<dbReference type="InterPro" id="IPR051404">
    <property type="entry name" value="TA_system_antitoxin"/>
</dbReference>
<dbReference type="GO" id="GO:0006355">
    <property type="term" value="P:regulation of DNA-templated transcription"/>
    <property type="evidence" value="ECO:0007669"/>
    <property type="project" value="InterPro"/>
</dbReference>
<comment type="caution">
    <text evidence="2">The sequence shown here is derived from an EMBL/GenBank/DDBJ whole genome shotgun (WGS) entry which is preliminary data.</text>
</comment>
<dbReference type="InterPro" id="IPR035069">
    <property type="entry name" value="TTHA1013/TTHA0281-like"/>
</dbReference>
<accession>A0A917KEZ6</accession>
<dbReference type="InterPro" id="IPR013321">
    <property type="entry name" value="Arc_rbn_hlx_hlx"/>
</dbReference>
<dbReference type="EMBL" id="BMOY01000034">
    <property type="protein sequence ID" value="GGJ10858.1"/>
    <property type="molecule type" value="Genomic_DNA"/>
</dbReference>
<keyword evidence="3" id="KW-1185">Reference proteome</keyword>
<protein>
    <submittedName>
        <fullName evidence="2">DNA repair protein HhH-GPD</fullName>
    </submittedName>
</protein>
<dbReference type="SUPFAM" id="SSF143100">
    <property type="entry name" value="TTHA1013/TTHA0281-like"/>
    <property type="match status" value="1"/>
</dbReference>
<reference evidence="2" key="1">
    <citation type="journal article" date="2014" name="Int. J. Syst. Evol. Microbiol.">
        <title>Complete genome sequence of Corynebacterium casei LMG S-19264T (=DSM 44701T), isolated from a smear-ripened cheese.</title>
        <authorList>
            <consortium name="US DOE Joint Genome Institute (JGI-PGF)"/>
            <person name="Walter F."/>
            <person name="Albersmeier A."/>
            <person name="Kalinowski J."/>
            <person name="Ruckert C."/>
        </authorList>
    </citation>
    <scope>NUCLEOTIDE SEQUENCE</scope>
    <source>
        <strain evidence="2">JCM 18487</strain>
    </source>
</reference>
<evidence type="ECO:0000259" key="1">
    <source>
        <dbReference type="Pfam" id="PF15919"/>
    </source>
</evidence>
<dbReference type="PANTHER" id="PTHR34504:SF2">
    <property type="entry name" value="UPF0150 PROTEIN SSL0259"/>
    <property type="match status" value="1"/>
</dbReference>
<evidence type="ECO:0000313" key="2">
    <source>
        <dbReference type="EMBL" id="GGJ10858.1"/>
    </source>
</evidence>
<sequence length="124" mass="14263">MSQQKNLEYYMKLPYRIVLYPAQEGGFVVEIPELPGCLTQADTIQEAYEMIEDAKRAWIETALEEGMDIPEPQQNDDYSGRFVVRIPRSLHRALAEAAERENVSLNQYVVYQLARSMATAKFKS</sequence>
<dbReference type="SUPFAM" id="SSF47598">
    <property type="entry name" value="Ribbon-helix-helix"/>
    <property type="match status" value="1"/>
</dbReference>
<dbReference type="AlphaFoldDB" id="A0A917KEZ6"/>
<gene>
    <name evidence="2" type="primary">hicB</name>
    <name evidence="2" type="ORF">GCM10010885_20120</name>
</gene>
<dbReference type="Gene3D" id="3.30.160.250">
    <property type="match status" value="1"/>
</dbReference>
<dbReference type="Proteomes" id="UP000637695">
    <property type="component" value="Unassembled WGS sequence"/>
</dbReference>
<evidence type="ECO:0000313" key="3">
    <source>
        <dbReference type="Proteomes" id="UP000637695"/>
    </source>
</evidence>
<dbReference type="Pfam" id="PF15919">
    <property type="entry name" value="HicB_lk_antitox"/>
    <property type="match status" value="1"/>
</dbReference>
<name>A0A917KEZ6_9BACL</name>
<dbReference type="PANTHER" id="PTHR34504">
    <property type="entry name" value="ANTITOXIN HICB"/>
    <property type="match status" value="1"/>
</dbReference>
<organism evidence="2 3">
    <name type="scientific">Alicyclobacillus cellulosilyticus</name>
    <dbReference type="NCBI Taxonomy" id="1003997"/>
    <lineage>
        <taxon>Bacteria</taxon>
        <taxon>Bacillati</taxon>
        <taxon>Bacillota</taxon>
        <taxon>Bacilli</taxon>
        <taxon>Bacillales</taxon>
        <taxon>Alicyclobacillaceae</taxon>
        <taxon>Alicyclobacillus</taxon>
    </lineage>
</organism>
<feature type="domain" description="HicB-like antitoxin of toxin-antitoxin system" evidence="1">
    <location>
        <begin position="15"/>
        <end position="120"/>
    </location>
</feature>
<dbReference type="InterPro" id="IPR010985">
    <property type="entry name" value="Ribbon_hlx_hlx"/>
</dbReference>
<dbReference type="InterPro" id="IPR031807">
    <property type="entry name" value="HicB-like"/>
</dbReference>